<organism evidence="2">
    <name type="scientific">Candidatus Kentrum sp. LFY</name>
    <dbReference type="NCBI Taxonomy" id="2126342"/>
    <lineage>
        <taxon>Bacteria</taxon>
        <taxon>Pseudomonadati</taxon>
        <taxon>Pseudomonadota</taxon>
        <taxon>Gammaproteobacteria</taxon>
        <taxon>Candidatus Kentrum</taxon>
    </lineage>
</organism>
<dbReference type="SUPFAM" id="SSF52540">
    <property type="entry name" value="P-loop containing nucleoside triphosphate hydrolases"/>
    <property type="match status" value="1"/>
</dbReference>
<dbReference type="Gene3D" id="3.40.50.300">
    <property type="entry name" value="P-loop containing nucleotide triphosphate hydrolases"/>
    <property type="match status" value="1"/>
</dbReference>
<accession>A0A450U547</accession>
<name>A0A450U547_9GAMM</name>
<dbReference type="AlphaFoldDB" id="A0A450U547"/>
<evidence type="ECO:0000313" key="2">
    <source>
        <dbReference type="EMBL" id="VFJ86247.1"/>
    </source>
</evidence>
<dbReference type="PANTHER" id="PTHR43581">
    <property type="entry name" value="ATP/GTP PHOSPHATASE"/>
    <property type="match status" value="1"/>
</dbReference>
<dbReference type="PANTHER" id="PTHR43581:SF4">
    <property type="entry name" value="ATP_GTP PHOSPHATASE"/>
    <property type="match status" value="1"/>
</dbReference>
<dbReference type="InterPro" id="IPR051396">
    <property type="entry name" value="Bact_Antivir_Def_Nuclease"/>
</dbReference>
<feature type="domain" description="ATPase AAA-type core" evidence="1">
    <location>
        <begin position="277"/>
        <end position="343"/>
    </location>
</feature>
<evidence type="ECO:0000259" key="1">
    <source>
        <dbReference type="Pfam" id="PF13304"/>
    </source>
</evidence>
<sequence length="393" mass="44203">MKIESLEYIDHASGWRLEKTDFDRLTLLVGASGVGKSRILEAILHLKQIAGASLPLLSSNGVGWNIRFSTSSGRLCEWEGRFEIGNLKTKGSPLGPSIIGDNFSPSIEFEKLIIDGSLIVNHGQAQILFQRLSCKKSAIELFKEQEIIKEVHNEFSKILFDDSGPKRRTLDFMKSGVNSGISFDPEEELPTLDAIKNSGEQTESKLYRTYVNRLPVFEDIKGLFIEVFPYIQDLRVELSKTPSYLYSNMSPEVESIDSYSLHAQIKETGVPDWIDEERISSGMLKTLLHIAELYLCPDHSLILIDEFENSLGVNCIDEMTSTMLAPERNLQFILTSHHPYIINNIGPEYWKIVTRKGSVVTTRDAAALGIGRSKHEAFIQLINREEYSEGVTA</sequence>
<dbReference type="InterPro" id="IPR003959">
    <property type="entry name" value="ATPase_AAA_core"/>
</dbReference>
<dbReference type="GO" id="GO:0016887">
    <property type="term" value="F:ATP hydrolysis activity"/>
    <property type="evidence" value="ECO:0007669"/>
    <property type="project" value="InterPro"/>
</dbReference>
<dbReference type="Pfam" id="PF13304">
    <property type="entry name" value="AAA_21"/>
    <property type="match status" value="1"/>
</dbReference>
<reference evidence="2" key="1">
    <citation type="submission" date="2019-02" db="EMBL/GenBank/DDBJ databases">
        <authorList>
            <person name="Gruber-Vodicka R. H."/>
            <person name="Seah K. B. B."/>
        </authorList>
    </citation>
    <scope>NUCLEOTIDE SEQUENCE</scope>
    <source>
        <strain evidence="2">BECK_M7</strain>
    </source>
</reference>
<dbReference type="EMBL" id="CAADFF010000002">
    <property type="protein sequence ID" value="VFJ86247.1"/>
    <property type="molecule type" value="Genomic_DNA"/>
</dbReference>
<proteinExistence type="predicted"/>
<gene>
    <name evidence="2" type="ORF">BECKLFY1418B_GA0070995_100252</name>
</gene>
<dbReference type="InterPro" id="IPR027417">
    <property type="entry name" value="P-loop_NTPase"/>
</dbReference>
<protein>
    <submittedName>
        <fullName evidence="2">ATPase/GTPase, AAA15 family</fullName>
    </submittedName>
</protein>
<dbReference type="GO" id="GO:0005524">
    <property type="term" value="F:ATP binding"/>
    <property type="evidence" value="ECO:0007669"/>
    <property type="project" value="InterPro"/>
</dbReference>